<feature type="domain" description="AMP-dependent synthetase/ligase" evidence="1">
    <location>
        <begin position="97"/>
        <end position="303"/>
    </location>
</feature>
<dbReference type="RefSeq" id="WP_197747362.1">
    <property type="nucleotide sequence ID" value="NZ_AP022576.1"/>
</dbReference>
<evidence type="ECO:0000259" key="2">
    <source>
        <dbReference type="Pfam" id="PF14535"/>
    </source>
</evidence>
<keyword evidence="4" id="KW-1185">Reference proteome</keyword>
<dbReference type="InterPro" id="IPR028154">
    <property type="entry name" value="AMP-dep_Lig_C"/>
</dbReference>
<evidence type="ECO:0000313" key="4">
    <source>
        <dbReference type="Proteomes" id="UP000193010"/>
    </source>
</evidence>
<dbReference type="STRING" id="292462.AWC05_20560"/>
<dbReference type="InterPro" id="IPR045851">
    <property type="entry name" value="AMP-bd_C_sf"/>
</dbReference>
<reference evidence="3 4" key="1">
    <citation type="submission" date="2016-01" db="EMBL/GenBank/DDBJ databases">
        <title>The new phylogeny of the genus Mycobacterium.</title>
        <authorList>
            <person name="Tarcisio F."/>
            <person name="Conor M."/>
            <person name="Antonella G."/>
            <person name="Elisabetta G."/>
            <person name="Giulia F.S."/>
            <person name="Sara T."/>
            <person name="Anna F."/>
            <person name="Clotilde B."/>
            <person name="Roberto B."/>
            <person name="Veronica D.S."/>
            <person name="Fabio R."/>
            <person name="Monica P."/>
            <person name="Olivier J."/>
            <person name="Enrico T."/>
            <person name="Nicola S."/>
        </authorList>
    </citation>
    <scope>NUCLEOTIDE SEQUENCE [LARGE SCALE GENOMIC DNA]</scope>
    <source>
        <strain evidence="3 4">DSM 44852</strain>
    </source>
</reference>
<evidence type="ECO:0000313" key="3">
    <source>
        <dbReference type="EMBL" id="ORV53137.1"/>
    </source>
</evidence>
<dbReference type="InterPro" id="IPR000873">
    <property type="entry name" value="AMP-dep_synth/lig_dom"/>
</dbReference>
<proteinExistence type="predicted"/>
<sequence>MTGHGHVRDEASRYWNPERELRDPKERNEAALAQLVIQLERCYRLPFYRKLWDSHGFRPEQVRGFDDFTKRCPVVTKKLLIADQVENPPFGSYLGVPPTEICRIHGSSGTSGTPTIYGVSQADWDSAREIFALTHWAAGVRPSDIVHFAFPFGMFFGGWAMLYAAQSVGAAVFPMGAADTRRHVEMIYKLGCTVIEGTPSYLLHMGEVAREMGYDPAASPLRVFLSGGEPGGSIPSTRKLLLDTWGLQTVCDAGSSSEMFPFVSNAECAEMTGMHVYNDEVWTEIVDPDDPHKSAAEGEVGNLVYTHLRRESQPMIRFAANDRSFMTSEPCACGRTYPRLPLGLLGRADDMLVIRGANIFPSAVEHALRNVDGLGVEFRIRVTSRGRLDEIIVESEIDPEFSQTEQSLADLRHRAEEELKYRCLIRIPVKLVESGTFLRANGKARRVIDERELVNS</sequence>
<dbReference type="Pfam" id="PF14535">
    <property type="entry name" value="AMP-binding_C_2"/>
    <property type="match status" value="1"/>
</dbReference>
<dbReference type="Gene3D" id="3.30.300.30">
    <property type="match status" value="1"/>
</dbReference>
<dbReference type="InterPro" id="IPR042099">
    <property type="entry name" value="ANL_N_sf"/>
</dbReference>
<protein>
    <submittedName>
        <fullName evidence="3">Phenylacetate--CoA ligase</fullName>
    </submittedName>
</protein>
<dbReference type="Pfam" id="PF00501">
    <property type="entry name" value="AMP-binding"/>
    <property type="match status" value="1"/>
</dbReference>
<dbReference type="SUPFAM" id="SSF56801">
    <property type="entry name" value="Acetyl-CoA synthetase-like"/>
    <property type="match status" value="1"/>
</dbReference>
<gene>
    <name evidence="3" type="ORF">AWC05_20560</name>
</gene>
<evidence type="ECO:0000259" key="1">
    <source>
        <dbReference type="Pfam" id="PF00501"/>
    </source>
</evidence>
<dbReference type="EMBL" id="LQOV01000014">
    <property type="protein sequence ID" value="ORV53137.1"/>
    <property type="molecule type" value="Genomic_DNA"/>
</dbReference>
<dbReference type="PANTHER" id="PTHR43845:SF1">
    <property type="entry name" value="BLR5969 PROTEIN"/>
    <property type="match status" value="1"/>
</dbReference>
<comment type="caution">
    <text evidence="3">The sequence shown here is derived from an EMBL/GenBank/DDBJ whole genome shotgun (WGS) entry which is preliminary data.</text>
</comment>
<dbReference type="GO" id="GO:0016874">
    <property type="term" value="F:ligase activity"/>
    <property type="evidence" value="ECO:0007669"/>
    <property type="project" value="UniProtKB-KW"/>
</dbReference>
<keyword evidence="3" id="KW-0436">Ligase</keyword>
<accession>A0A1X1U8K3</accession>
<dbReference type="Gene3D" id="3.40.50.12780">
    <property type="entry name" value="N-terminal domain of ligase-like"/>
    <property type="match status" value="1"/>
</dbReference>
<feature type="domain" description="AMP-dependent ligase C-terminal" evidence="2">
    <location>
        <begin position="356"/>
        <end position="451"/>
    </location>
</feature>
<dbReference type="AlphaFoldDB" id="A0A1X1U8K3"/>
<dbReference type="Proteomes" id="UP000193010">
    <property type="component" value="Unassembled WGS sequence"/>
</dbReference>
<organism evidence="3 4">
    <name type="scientific">Mycobacterium florentinum</name>
    <dbReference type="NCBI Taxonomy" id="292462"/>
    <lineage>
        <taxon>Bacteria</taxon>
        <taxon>Bacillati</taxon>
        <taxon>Actinomycetota</taxon>
        <taxon>Actinomycetes</taxon>
        <taxon>Mycobacteriales</taxon>
        <taxon>Mycobacteriaceae</taxon>
        <taxon>Mycobacterium</taxon>
        <taxon>Mycobacterium simiae complex</taxon>
    </lineage>
</organism>
<name>A0A1X1U8K3_MYCFL</name>
<dbReference type="PANTHER" id="PTHR43845">
    <property type="entry name" value="BLR5969 PROTEIN"/>
    <property type="match status" value="1"/>
</dbReference>